<comment type="function">
    <text evidence="1 14">Involved in pre-mRNA splicing.</text>
</comment>
<dbReference type="GO" id="GO:0006397">
    <property type="term" value="P:mRNA processing"/>
    <property type="evidence" value="ECO:0007669"/>
    <property type="project" value="UniProtKB-KW"/>
</dbReference>
<evidence type="ECO:0000256" key="15">
    <source>
        <dbReference type="SAM" id="MobiDB-lite"/>
    </source>
</evidence>
<comment type="similarity">
    <text evidence="3 14">Belongs to the CWC24 family.</text>
</comment>
<evidence type="ECO:0000256" key="9">
    <source>
        <dbReference type="ARBA" id="ARBA00022833"/>
    </source>
</evidence>
<feature type="compositionally biased region" description="Polar residues" evidence="15">
    <location>
        <begin position="45"/>
        <end position="60"/>
    </location>
</feature>
<dbReference type="Proteomes" id="UP001377567">
    <property type="component" value="Unassembled WGS sequence"/>
</dbReference>
<dbReference type="PROSITE" id="PS50103">
    <property type="entry name" value="ZF_C3H1"/>
    <property type="match status" value="1"/>
</dbReference>
<dbReference type="InterPro" id="IPR039971">
    <property type="entry name" value="CWC24-like"/>
</dbReference>
<accession>A0AAV5S0Q2</accession>
<dbReference type="AlphaFoldDB" id="A0AAV5S0Q2"/>
<evidence type="ECO:0000313" key="19">
    <source>
        <dbReference type="Proteomes" id="UP001377567"/>
    </source>
</evidence>
<sequence length="246" mass="27630">MFKKRSKLGGNGSSKRTKVAEEKEPETLSEEIEVPSFKKRKMLQHTGSTKLEDVSNTDGATPNDESKYTLTKGDDAATKGDTLNVITNTEARSNKTAGSSKRSASDRILQPTNVKTTVLTDYQPDICKDYQQTGYCGYGDSCKFLHSRDDFKAGWKLKSDWKVDEIEGKNSEKPETPNEDIPFKCVLCKGDYKNPVVTNCHHYFCFDCFMKRAETDTTCFICGTDTKGIAHMANELKKRIKEQNNS</sequence>
<dbReference type="PANTHER" id="PTHR12930:SF0">
    <property type="entry name" value="RING FINGER PROTEIN 113B"/>
    <property type="match status" value="1"/>
</dbReference>
<keyword evidence="8 13" id="KW-0863">Zinc-finger</keyword>
<dbReference type="InterPro" id="IPR000571">
    <property type="entry name" value="Znf_CCCH"/>
</dbReference>
<dbReference type="GO" id="GO:0008270">
    <property type="term" value="F:zinc ion binding"/>
    <property type="evidence" value="ECO:0007669"/>
    <property type="project" value="UniProtKB-KW"/>
</dbReference>
<dbReference type="Gene3D" id="4.10.1000.10">
    <property type="entry name" value="Zinc finger, CCCH-type"/>
    <property type="match status" value="1"/>
</dbReference>
<keyword evidence="6 13" id="KW-0479">Metal-binding</keyword>
<reference evidence="18 19" key="1">
    <citation type="journal article" date="2023" name="Elife">
        <title>Identification of key yeast species and microbe-microbe interactions impacting larval growth of Drosophila in the wild.</title>
        <authorList>
            <person name="Mure A."/>
            <person name="Sugiura Y."/>
            <person name="Maeda R."/>
            <person name="Honda K."/>
            <person name="Sakurai N."/>
            <person name="Takahashi Y."/>
            <person name="Watada M."/>
            <person name="Katoh T."/>
            <person name="Gotoh A."/>
            <person name="Gotoh Y."/>
            <person name="Taniguchi I."/>
            <person name="Nakamura K."/>
            <person name="Hayashi T."/>
            <person name="Katayama T."/>
            <person name="Uemura T."/>
            <person name="Hattori Y."/>
        </authorList>
    </citation>
    <scope>NUCLEOTIDE SEQUENCE [LARGE SCALE GENOMIC DNA]</scope>
    <source>
        <strain evidence="18 19">KH-74</strain>
    </source>
</reference>
<gene>
    <name evidence="18" type="ORF">DAKH74_038130</name>
</gene>
<evidence type="ECO:0000313" key="18">
    <source>
        <dbReference type="EMBL" id="GMM57197.1"/>
    </source>
</evidence>
<comment type="subcellular location">
    <subcellularLocation>
        <location evidence="2 14">Nucleus</location>
    </subcellularLocation>
</comment>
<evidence type="ECO:0000256" key="5">
    <source>
        <dbReference type="ARBA" id="ARBA00022664"/>
    </source>
</evidence>
<dbReference type="GO" id="GO:0034247">
    <property type="term" value="P:snoRNA splicing"/>
    <property type="evidence" value="ECO:0007669"/>
    <property type="project" value="TreeGrafter"/>
</dbReference>
<evidence type="ECO:0000259" key="16">
    <source>
        <dbReference type="PROSITE" id="PS50089"/>
    </source>
</evidence>
<comment type="subunit">
    <text evidence="14">Associated with the spliceosome.</text>
</comment>
<feature type="compositionally biased region" description="Basic and acidic residues" evidence="15">
    <location>
        <begin position="64"/>
        <end position="78"/>
    </location>
</feature>
<dbReference type="InterPro" id="IPR036855">
    <property type="entry name" value="Znf_CCCH_sf"/>
</dbReference>
<feature type="region of interest" description="Disordered" evidence="15">
    <location>
        <begin position="88"/>
        <end position="107"/>
    </location>
</feature>
<dbReference type="Pfam" id="PF13920">
    <property type="entry name" value="zf-C3HC4_3"/>
    <property type="match status" value="1"/>
</dbReference>
<dbReference type="SUPFAM" id="SSF57850">
    <property type="entry name" value="RING/U-box"/>
    <property type="match status" value="1"/>
</dbReference>
<dbReference type="CDD" id="cd16539">
    <property type="entry name" value="RING-HC_RNF113A_B"/>
    <property type="match status" value="1"/>
</dbReference>
<evidence type="ECO:0000256" key="8">
    <source>
        <dbReference type="ARBA" id="ARBA00022771"/>
    </source>
</evidence>
<keyword evidence="9 13" id="KW-0862">Zinc</keyword>
<feature type="zinc finger region" description="C3H1-type" evidence="13">
    <location>
        <begin position="121"/>
        <end position="149"/>
    </location>
</feature>
<evidence type="ECO:0000256" key="11">
    <source>
        <dbReference type="ARBA" id="ARBA00023187"/>
    </source>
</evidence>
<dbReference type="Pfam" id="PF00642">
    <property type="entry name" value="zf-CCCH"/>
    <property type="match status" value="1"/>
</dbReference>
<evidence type="ECO:0000256" key="14">
    <source>
        <dbReference type="RuleBase" id="RU367110"/>
    </source>
</evidence>
<evidence type="ECO:0000256" key="1">
    <source>
        <dbReference type="ARBA" id="ARBA00003777"/>
    </source>
</evidence>
<keyword evidence="10 14" id="KW-0238">DNA-binding</keyword>
<keyword evidence="19" id="KW-1185">Reference proteome</keyword>
<dbReference type="PROSITE" id="PS50089">
    <property type="entry name" value="ZF_RING_2"/>
    <property type="match status" value="1"/>
</dbReference>
<dbReference type="EMBL" id="BTGD01000011">
    <property type="protein sequence ID" value="GMM57197.1"/>
    <property type="molecule type" value="Genomic_DNA"/>
</dbReference>
<comment type="caution">
    <text evidence="18">The sequence shown here is derived from an EMBL/GenBank/DDBJ whole genome shotgun (WGS) entry which is preliminary data.</text>
</comment>
<keyword evidence="12 14" id="KW-0539">Nucleus</keyword>
<protein>
    <recommendedName>
        <fullName evidence="4 14">Pre-mRNA-splicing factor CWC24</fullName>
    </recommendedName>
</protein>
<evidence type="ECO:0000256" key="12">
    <source>
        <dbReference type="ARBA" id="ARBA00023242"/>
    </source>
</evidence>
<name>A0AAV5S0Q2_MAUHU</name>
<keyword evidence="7 14" id="KW-0747">Spliceosome</keyword>
<feature type="domain" description="C3H1-type" evidence="17">
    <location>
        <begin position="121"/>
        <end position="149"/>
    </location>
</feature>
<dbReference type="InterPro" id="IPR001841">
    <property type="entry name" value="Znf_RING"/>
</dbReference>
<proteinExistence type="inferred from homology"/>
<keyword evidence="5 14" id="KW-0507">mRNA processing</keyword>
<feature type="region of interest" description="Disordered" evidence="15">
    <location>
        <begin position="1"/>
        <end position="81"/>
    </location>
</feature>
<evidence type="ECO:0000256" key="13">
    <source>
        <dbReference type="PROSITE-ProRule" id="PRU00723"/>
    </source>
</evidence>
<dbReference type="SUPFAM" id="SSF90229">
    <property type="entry name" value="CCCH zinc finger"/>
    <property type="match status" value="1"/>
</dbReference>
<dbReference type="SMART" id="SM00184">
    <property type="entry name" value="RING"/>
    <property type="match status" value="1"/>
</dbReference>
<dbReference type="FunFam" id="4.10.1000.10:FF:000041">
    <property type="entry name" value="Pre-mRNA-splicing factor CWC24"/>
    <property type="match status" value="1"/>
</dbReference>
<evidence type="ECO:0000256" key="6">
    <source>
        <dbReference type="ARBA" id="ARBA00022723"/>
    </source>
</evidence>
<organism evidence="18 19">
    <name type="scientific">Maudiozyma humilis</name>
    <name type="common">Sour dough yeast</name>
    <name type="synonym">Kazachstania humilis</name>
    <dbReference type="NCBI Taxonomy" id="51915"/>
    <lineage>
        <taxon>Eukaryota</taxon>
        <taxon>Fungi</taxon>
        <taxon>Dikarya</taxon>
        <taxon>Ascomycota</taxon>
        <taxon>Saccharomycotina</taxon>
        <taxon>Saccharomycetes</taxon>
        <taxon>Saccharomycetales</taxon>
        <taxon>Saccharomycetaceae</taxon>
        <taxon>Maudiozyma</taxon>
    </lineage>
</organism>
<dbReference type="GO" id="GO:0003677">
    <property type="term" value="F:DNA binding"/>
    <property type="evidence" value="ECO:0007669"/>
    <property type="project" value="UniProtKB-UniRule"/>
</dbReference>
<evidence type="ECO:0000259" key="17">
    <source>
        <dbReference type="PROSITE" id="PS50103"/>
    </source>
</evidence>
<evidence type="ECO:0000256" key="2">
    <source>
        <dbReference type="ARBA" id="ARBA00004123"/>
    </source>
</evidence>
<keyword evidence="11 14" id="KW-0508">mRNA splicing</keyword>
<dbReference type="Gene3D" id="3.30.40.10">
    <property type="entry name" value="Zinc/RING finger domain, C3HC4 (zinc finger)"/>
    <property type="match status" value="1"/>
</dbReference>
<dbReference type="InterPro" id="IPR013083">
    <property type="entry name" value="Znf_RING/FYVE/PHD"/>
</dbReference>
<evidence type="ECO:0000256" key="4">
    <source>
        <dbReference type="ARBA" id="ARBA00020647"/>
    </source>
</evidence>
<dbReference type="PANTHER" id="PTHR12930">
    <property type="entry name" value="ZINC FINGER PROTEIN 183"/>
    <property type="match status" value="1"/>
</dbReference>
<feature type="compositionally biased region" description="Polar residues" evidence="15">
    <location>
        <begin position="88"/>
        <end position="102"/>
    </location>
</feature>
<evidence type="ECO:0000256" key="10">
    <source>
        <dbReference type="ARBA" id="ARBA00023125"/>
    </source>
</evidence>
<feature type="domain" description="RING-type" evidence="16">
    <location>
        <begin position="185"/>
        <end position="222"/>
    </location>
</feature>
<dbReference type="SMART" id="SM00356">
    <property type="entry name" value="ZnF_C3H1"/>
    <property type="match status" value="1"/>
</dbReference>
<dbReference type="GO" id="GO:0005684">
    <property type="term" value="C:U2-type spliceosomal complex"/>
    <property type="evidence" value="ECO:0007669"/>
    <property type="project" value="TreeGrafter"/>
</dbReference>
<evidence type="ECO:0000256" key="3">
    <source>
        <dbReference type="ARBA" id="ARBA00009161"/>
    </source>
</evidence>
<evidence type="ECO:0000256" key="7">
    <source>
        <dbReference type="ARBA" id="ARBA00022728"/>
    </source>
</evidence>